<dbReference type="SUPFAM" id="SSF55347">
    <property type="entry name" value="Glyceraldehyde-3-phosphate dehydrogenase-like, C-terminal domain"/>
    <property type="match status" value="1"/>
</dbReference>
<accession>A0A385TNP0</accession>
<reference evidence="4 5" key="1">
    <citation type="submission" date="2018-09" db="EMBL/GenBank/DDBJ databases">
        <title>Genome Sequence of Paenibacillus lautus Strain E7593-69, Azo Dye-Degrading Bacteria, Isolated from Commercial Tattoo Inks.</title>
        <authorList>
            <person name="Nho S.W."/>
            <person name="Kim S.-J."/>
            <person name="Kweon O."/>
            <person name="Cerniglia C.E."/>
        </authorList>
    </citation>
    <scope>NUCLEOTIDE SEQUENCE [LARGE SCALE GENOMIC DNA]</scope>
    <source>
        <strain evidence="4 5">E7593-69</strain>
    </source>
</reference>
<feature type="domain" description="GFO/IDH/MocA-like oxidoreductase" evidence="3">
    <location>
        <begin position="133"/>
        <end position="269"/>
    </location>
</feature>
<feature type="domain" description="Gfo/Idh/MocA-like oxidoreductase N-terminal" evidence="2">
    <location>
        <begin position="4"/>
        <end position="125"/>
    </location>
</feature>
<dbReference type="EMBL" id="CP032412">
    <property type="protein sequence ID" value="AYB45359.1"/>
    <property type="molecule type" value="Genomic_DNA"/>
</dbReference>
<evidence type="ECO:0000313" key="5">
    <source>
        <dbReference type="Proteomes" id="UP000266552"/>
    </source>
</evidence>
<protein>
    <submittedName>
        <fullName evidence="4">Gfo/Idh/MocA family oxidoreductase</fullName>
    </submittedName>
</protein>
<keyword evidence="5" id="KW-1185">Reference proteome</keyword>
<dbReference type="PANTHER" id="PTHR43818:SF11">
    <property type="entry name" value="BCDNA.GH03377"/>
    <property type="match status" value="1"/>
</dbReference>
<sequence length="361" mass="40235">MNKFRIGLIGLGGMAQEHIRWMNAENVYQFMAVSDVNGEAVAIVGDQLGIEDGKRYADFKDLIEDPDVDAVISVTPNNVHADIISACLQAGKPFLAEKPFTRVFEEAISLLELYEKQPVPAMIGFTYRYTPAFRYARELIRTGKLGTIRHFSIQYLQGFGVPNQQVPYMWRYNKAITGTGTLGDLGSHMIDMARFLFGEFEEITAQLHTIIPERRDPVTGAMAKIEVDDFASFQARMEGDIMGVFQTSRNAFGSGNQHEVSIYGDHGTVHASTLDPERVVWIREEEPGQLARTTMEVPQHCKVKQYADFAAILWGAPADGVPGFMDGYRNQEVLDAVVRSSETKTVVELGKSIGQRIQSLS</sequence>
<evidence type="ECO:0000256" key="1">
    <source>
        <dbReference type="ARBA" id="ARBA00023002"/>
    </source>
</evidence>
<name>A0A385TNP0_PAELA</name>
<dbReference type="KEGG" id="plw:D5F53_19585"/>
<gene>
    <name evidence="4" type="ORF">D5F53_19585</name>
</gene>
<proteinExistence type="predicted"/>
<dbReference type="Gene3D" id="3.30.360.10">
    <property type="entry name" value="Dihydrodipicolinate Reductase, domain 2"/>
    <property type="match status" value="1"/>
</dbReference>
<dbReference type="Proteomes" id="UP000266552">
    <property type="component" value="Chromosome"/>
</dbReference>
<dbReference type="RefSeq" id="WP_119849132.1">
    <property type="nucleotide sequence ID" value="NZ_CP032412.1"/>
</dbReference>
<organism evidence="4 5">
    <name type="scientific">Paenibacillus lautus</name>
    <name type="common">Bacillus lautus</name>
    <dbReference type="NCBI Taxonomy" id="1401"/>
    <lineage>
        <taxon>Bacteria</taxon>
        <taxon>Bacillati</taxon>
        <taxon>Bacillota</taxon>
        <taxon>Bacilli</taxon>
        <taxon>Bacillales</taxon>
        <taxon>Paenibacillaceae</taxon>
        <taxon>Paenibacillus</taxon>
    </lineage>
</organism>
<dbReference type="GO" id="GO:0016491">
    <property type="term" value="F:oxidoreductase activity"/>
    <property type="evidence" value="ECO:0007669"/>
    <property type="project" value="UniProtKB-KW"/>
</dbReference>
<keyword evidence="1" id="KW-0560">Oxidoreductase</keyword>
<dbReference type="PANTHER" id="PTHR43818">
    <property type="entry name" value="BCDNA.GH03377"/>
    <property type="match status" value="1"/>
</dbReference>
<dbReference type="InterPro" id="IPR000683">
    <property type="entry name" value="Gfo/Idh/MocA-like_OxRdtase_N"/>
</dbReference>
<dbReference type="InterPro" id="IPR055170">
    <property type="entry name" value="GFO_IDH_MocA-like_dom"/>
</dbReference>
<evidence type="ECO:0000259" key="2">
    <source>
        <dbReference type="Pfam" id="PF01408"/>
    </source>
</evidence>
<dbReference type="SUPFAM" id="SSF51735">
    <property type="entry name" value="NAD(P)-binding Rossmann-fold domains"/>
    <property type="match status" value="1"/>
</dbReference>
<evidence type="ECO:0000313" key="4">
    <source>
        <dbReference type="EMBL" id="AYB45359.1"/>
    </source>
</evidence>
<dbReference type="Pfam" id="PF22725">
    <property type="entry name" value="GFO_IDH_MocA_C3"/>
    <property type="match status" value="1"/>
</dbReference>
<dbReference type="InterPro" id="IPR050463">
    <property type="entry name" value="Gfo/Idh/MocA_oxidrdct_glycsds"/>
</dbReference>
<dbReference type="AlphaFoldDB" id="A0A385TNP0"/>
<dbReference type="Pfam" id="PF01408">
    <property type="entry name" value="GFO_IDH_MocA"/>
    <property type="match status" value="1"/>
</dbReference>
<dbReference type="Gene3D" id="3.40.50.720">
    <property type="entry name" value="NAD(P)-binding Rossmann-like Domain"/>
    <property type="match status" value="1"/>
</dbReference>
<dbReference type="GO" id="GO:0000166">
    <property type="term" value="F:nucleotide binding"/>
    <property type="evidence" value="ECO:0007669"/>
    <property type="project" value="InterPro"/>
</dbReference>
<evidence type="ECO:0000259" key="3">
    <source>
        <dbReference type="Pfam" id="PF22725"/>
    </source>
</evidence>
<dbReference type="InterPro" id="IPR036291">
    <property type="entry name" value="NAD(P)-bd_dom_sf"/>
</dbReference>